<dbReference type="EMBL" id="JBHTCA010000004">
    <property type="protein sequence ID" value="MFC7408734.1"/>
    <property type="molecule type" value="Genomic_DNA"/>
</dbReference>
<dbReference type="Proteomes" id="UP001596501">
    <property type="component" value="Unassembled WGS sequence"/>
</dbReference>
<sequence>MNLKTYLAPLPQTERVALAVAAGTTFGHLRNVGYRLRPCSPELAAAIERATRGAVMRWDMRPHDWRLIWPELQARADAPVERIKDAEREVA</sequence>
<dbReference type="Pfam" id="PF15943">
    <property type="entry name" value="YdaS_toxin"/>
    <property type="match status" value="1"/>
</dbReference>
<dbReference type="Gene3D" id="1.10.260.40">
    <property type="entry name" value="lambda repressor-like DNA-binding domains"/>
    <property type="match status" value="1"/>
</dbReference>
<gene>
    <name evidence="1" type="ORF">ACFQPB_07665</name>
</gene>
<protein>
    <submittedName>
        <fullName evidence="1">YdaS family helix-turn-helix protein</fullName>
    </submittedName>
</protein>
<reference evidence="2" key="1">
    <citation type="journal article" date="2019" name="Int. J. Syst. Evol. Microbiol.">
        <title>The Global Catalogue of Microorganisms (GCM) 10K type strain sequencing project: providing services to taxonomists for standard genome sequencing and annotation.</title>
        <authorList>
            <consortium name="The Broad Institute Genomics Platform"/>
            <consortium name="The Broad Institute Genome Sequencing Center for Infectious Disease"/>
            <person name="Wu L."/>
            <person name="Ma J."/>
        </authorList>
    </citation>
    <scope>NUCLEOTIDE SEQUENCE [LARGE SCALE GENOMIC DNA]</scope>
    <source>
        <strain evidence="2">CGMCC 1.12371</strain>
    </source>
</reference>
<keyword evidence="2" id="KW-1185">Reference proteome</keyword>
<dbReference type="RefSeq" id="WP_382221449.1">
    <property type="nucleotide sequence ID" value="NZ_JBHTCA010000004.1"/>
</dbReference>
<evidence type="ECO:0000313" key="1">
    <source>
        <dbReference type="EMBL" id="MFC7408734.1"/>
    </source>
</evidence>
<accession>A0ABW2QHY4</accession>
<organism evidence="1 2">
    <name type="scientific">Hydrogenophaga atypica</name>
    <dbReference type="NCBI Taxonomy" id="249409"/>
    <lineage>
        <taxon>Bacteria</taxon>
        <taxon>Pseudomonadati</taxon>
        <taxon>Pseudomonadota</taxon>
        <taxon>Betaproteobacteria</taxon>
        <taxon>Burkholderiales</taxon>
        <taxon>Comamonadaceae</taxon>
        <taxon>Hydrogenophaga</taxon>
    </lineage>
</organism>
<dbReference type="InterPro" id="IPR031856">
    <property type="entry name" value="YdaS_toxin-like"/>
</dbReference>
<name>A0ABW2QHY4_9BURK</name>
<proteinExistence type="predicted"/>
<comment type="caution">
    <text evidence="1">The sequence shown here is derived from an EMBL/GenBank/DDBJ whole genome shotgun (WGS) entry which is preliminary data.</text>
</comment>
<dbReference type="InterPro" id="IPR010982">
    <property type="entry name" value="Lambda_DNA-bd_dom_sf"/>
</dbReference>
<evidence type="ECO:0000313" key="2">
    <source>
        <dbReference type="Proteomes" id="UP001596501"/>
    </source>
</evidence>